<gene>
    <name evidence="1" type="ORF">HAX54_049137</name>
</gene>
<comment type="caution">
    <text evidence="1">The sequence shown here is derived from an EMBL/GenBank/DDBJ whole genome shotgun (WGS) entry which is preliminary data.</text>
</comment>
<feature type="non-terminal residue" evidence="1">
    <location>
        <position position="1"/>
    </location>
</feature>
<name>A0ABS8SV35_DATST</name>
<accession>A0ABS8SV35</accession>
<evidence type="ECO:0000313" key="2">
    <source>
        <dbReference type="Proteomes" id="UP000823775"/>
    </source>
</evidence>
<dbReference type="Proteomes" id="UP000823775">
    <property type="component" value="Unassembled WGS sequence"/>
</dbReference>
<evidence type="ECO:0000313" key="1">
    <source>
        <dbReference type="EMBL" id="MCD7462703.1"/>
    </source>
</evidence>
<reference evidence="1 2" key="1">
    <citation type="journal article" date="2021" name="BMC Genomics">
        <title>Datura genome reveals duplications of psychoactive alkaloid biosynthetic genes and high mutation rate following tissue culture.</title>
        <authorList>
            <person name="Rajewski A."/>
            <person name="Carter-House D."/>
            <person name="Stajich J."/>
            <person name="Litt A."/>
        </authorList>
    </citation>
    <scope>NUCLEOTIDE SEQUENCE [LARGE SCALE GENOMIC DNA]</scope>
    <source>
        <strain evidence="1">AR-01</strain>
    </source>
</reference>
<proteinExistence type="predicted"/>
<sequence length="67" mass="7634">EVIGSSMNYEPIRCKEFNGPTDKKSVLLVLIVELHQEVGDFMEGFPTSSLVDRYMLLIRSQDDISNK</sequence>
<feature type="non-terminal residue" evidence="1">
    <location>
        <position position="67"/>
    </location>
</feature>
<keyword evidence="2" id="KW-1185">Reference proteome</keyword>
<protein>
    <submittedName>
        <fullName evidence="1">Uncharacterized protein</fullName>
    </submittedName>
</protein>
<organism evidence="1 2">
    <name type="scientific">Datura stramonium</name>
    <name type="common">Jimsonweed</name>
    <name type="synonym">Common thornapple</name>
    <dbReference type="NCBI Taxonomy" id="4076"/>
    <lineage>
        <taxon>Eukaryota</taxon>
        <taxon>Viridiplantae</taxon>
        <taxon>Streptophyta</taxon>
        <taxon>Embryophyta</taxon>
        <taxon>Tracheophyta</taxon>
        <taxon>Spermatophyta</taxon>
        <taxon>Magnoliopsida</taxon>
        <taxon>eudicotyledons</taxon>
        <taxon>Gunneridae</taxon>
        <taxon>Pentapetalae</taxon>
        <taxon>asterids</taxon>
        <taxon>lamiids</taxon>
        <taxon>Solanales</taxon>
        <taxon>Solanaceae</taxon>
        <taxon>Solanoideae</taxon>
        <taxon>Datureae</taxon>
        <taxon>Datura</taxon>
    </lineage>
</organism>
<dbReference type="EMBL" id="JACEIK010000828">
    <property type="protein sequence ID" value="MCD7462703.1"/>
    <property type="molecule type" value="Genomic_DNA"/>
</dbReference>